<dbReference type="InterPro" id="IPR011990">
    <property type="entry name" value="TPR-like_helical_dom_sf"/>
</dbReference>
<accession>A0A9P4XB44</accession>
<keyword evidence="2" id="KW-1185">Reference proteome</keyword>
<dbReference type="GO" id="GO:0043531">
    <property type="term" value="F:ADP binding"/>
    <property type="evidence" value="ECO:0007669"/>
    <property type="project" value="InterPro"/>
</dbReference>
<dbReference type="InterPro" id="IPR027417">
    <property type="entry name" value="P-loop_NTPase"/>
</dbReference>
<organism evidence="1 2">
    <name type="scientific">Trichoderma lentiforme</name>
    <dbReference type="NCBI Taxonomy" id="1567552"/>
    <lineage>
        <taxon>Eukaryota</taxon>
        <taxon>Fungi</taxon>
        <taxon>Dikarya</taxon>
        <taxon>Ascomycota</taxon>
        <taxon>Pezizomycotina</taxon>
        <taxon>Sordariomycetes</taxon>
        <taxon>Hypocreomycetidae</taxon>
        <taxon>Hypocreales</taxon>
        <taxon>Hypocreaceae</taxon>
        <taxon>Trichoderma</taxon>
    </lineage>
</organism>
<dbReference type="Proteomes" id="UP000801864">
    <property type="component" value="Unassembled WGS sequence"/>
</dbReference>
<dbReference type="Pfam" id="PF13374">
    <property type="entry name" value="TPR_10"/>
    <property type="match status" value="1"/>
</dbReference>
<gene>
    <name evidence="1" type="ORF">CFAM422_008455</name>
</gene>
<proteinExistence type="predicted"/>
<reference evidence="1 2" key="1">
    <citation type="submission" date="2018-06" db="EMBL/GenBank/DDBJ databases">
        <title>Genome analysis of cellulolytic fungus Trichoderma lentiforme CFAM-422.</title>
        <authorList>
            <person name="Steindorff A.S."/>
            <person name="Formighieri E.F."/>
            <person name="Midorikawa G.E.O."/>
            <person name="Tamietti M.S."/>
            <person name="Ramos E.Z."/>
            <person name="Silva A.S."/>
            <person name="Bon E.P.S."/>
            <person name="Mendes T.D."/>
            <person name="Damaso M.C.T."/>
            <person name="Favaro L.C.L."/>
        </authorList>
    </citation>
    <scope>NUCLEOTIDE SEQUENCE [LARGE SCALE GENOMIC DNA]</scope>
    <source>
        <strain evidence="1 2">CFAM-422</strain>
    </source>
</reference>
<evidence type="ECO:0000313" key="1">
    <source>
        <dbReference type="EMBL" id="KAF3067661.1"/>
    </source>
</evidence>
<evidence type="ECO:0000313" key="2">
    <source>
        <dbReference type="Proteomes" id="UP000801864"/>
    </source>
</evidence>
<dbReference type="InterPro" id="IPR053137">
    <property type="entry name" value="NLR-like"/>
</dbReference>
<dbReference type="AlphaFoldDB" id="A0A9P4XB44"/>
<comment type="caution">
    <text evidence="1">The sequence shown here is derived from an EMBL/GenBank/DDBJ whole genome shotgun (WGS) entry which is preliminary data.</text>
</comment>
<dbReference type="Gene3D" id="1.25.40.10">
    <property type="entry name" value="Tetratricopeptide repeat domain"/>
    <property type="match status" value="2"/>
</dbReference>
<dbReference type="PANTHER" id="PTHR46082">
    <property type="entry name" value="ATP/GTP-BINDING PROTEIN-RELATED"/>
    <property type="match status" value="1"/>
</dbReference>
<dbReference type="Gene3D" id="3.40.50.300">
    <property type="entry name" value="P-loop containing nucleotide triphosphate hydrolases"/>
    <property type="match status" value="1"/>
</dbReference>
<name>A0A9P4XB44_9HYPO</name>
<dbReference type="PRINTS" id="PR00364">
    <property type="entry name" value="DISEASERSIST"/>
</dbReference>
<protein>
    <submittedName>
        <fullName evidence="1">Nephrocystin-3</fullName>
    </submittedName>
</protein>
<sequence length="744" mass="85213">MSTDRNIFSNDFGPNTQIHQGDIHYYSSNASRKAFFVLPLPPNEDIIRRPEIDTQLEELLLPSKAGRYCSLALWGLGGSGKTQIALDYAYRRSAEDPACDIFWVHADDETSFAQDYHSIARKLGVDSKLNGEEMFLEVRNRIELQKNWLLILDNADDVTCFGVGAEDHTNNLLKFIPRGPGGTVLWTSRDKQIVALSGWRRGIEIPHMAIEEAEKLFLMARDKDIQENEIQDARLLLQELQWLPLAISQAGSFMRRTSTPIRKYLSRLLKGKSRWDTLMKTQHDKHRRPEVSNSILETWNISIRHIGQESHMAYKILHTIAYFDNQNIPLSAILAISACFDESSQETTSIEDVLETVIVRLQEFSFISARKAENDAEPIFDMHKLVQDAIRYTLNTRYPVIERCFSGTALIALTRLFPEEVRQETWPLCQKYATHAIQVTNYQEDTFDDVIIASDLLRRVAEYFKACGFLKKAEDTAKKELRLAKKELKLVTKISATKTPITAEVFNTHRLPIAIAMARLSEIYRSQGLFEEAEKYALEMVAFSEMILGEKHSGTALLTTLLIKAYCCQGQFKKAEELQKKQLLILEEILGEKHPNSIIAMSNLALIYDEQKLYDKAKRLKVQALAFSSEIFGERHSATIDLIGCLAKTYRLARQLKEAKGLETRILTLRQQSQWEEHPKIHDLDKLVEAYVQHGQFGEAKDLQKRILLLQQNSLGEKHLDTVQAMQTLSTIHYRHGSFFYSIV</sequence>
<dbReference type="EMBL" id="QLNT01000015">
    <property type="protein sequence ID" value="KAF3067661.1"/>
    <property type="molecule type" value="Genomic_DNA"/>
</dbReference>
<dbReference type="Pfam" id="PF13424">
    <property type="entry name" value="TPR_12"/>
    <property type="match status" value="1"/>
</dbReference>
<dbReference type="SUPFAM" id="SSF52540">
    <property type="entry name" value="P-loop containing nucleoside triphosphate hydrolases"/>
    <property type="match status" value="1"/>
</dbReference>
<dbReference type="PANTHER" id="PTHR46082:SF6">
    <property type="entry name" value="AAA+ ATPASE DOMAIN-CONTAINING PROTEIN-RELATED"/>
    <property type="match status" value="1"/>
</dbReference>
<dbReference type="SUPFAM" id="SSF48452">
    <property type="entry name" value="TPR-like"/>
    <property type="match status" value="2"/>
</dbReference>